<dbReference type="Proteomes" id="UP000326671">
    <property type="component" value="Unassembled WGS sequence"/>
</dbReference>
<feature type="binding site" evidence="3">
    <location>
        <position position="63"/>
    </location>
    <ligand>
        <name>Cu cation</name>
        <dbReference type="ChEBI" id="CHEBI:23378"/>
    </ligand>
</feature>
<dbReference type="PANTHER" id="PTHR12151">
    <property type="entry name" value="ELECTRON TRANSPORT PROTIN SCO1/SENC FAMILY MEMBER"/>
    <property type="match status" value="1"/>
</dbReference>
<protein>
    <submittedName>
        <fullName evidence="6">SCO family protein</fullName>
    </submittedName>
</protein>
<comment type="caution">
    <text evidence="6">The sequence shown here is derived from an EMBL/GenBank/DDBJ whole genome shotgun (WGS) entry which is preliminary data.</text>
</comment>
<gene>
    <name evidence="6" type="ORF">F4V44_17080</name>
</gene>
<comment type="similarity">
    <text evidence="1">Belongs to the SCO1/2 family.</text>
</comment>
<keyword evidence="7" id="KW-1185">Reference proteome</keyword>
<dbReference type="Gene3D" id="3.40.30.10">
    <property type="entry name" value="Glutaredoxin"/>
    <property type="match status" value="1"/>
</dbReference>
<dbReference type="SUPFAM" id="SSF52833">
    <property type="entry name" value="Thioredoxin-like"/>
    <property type="match status" value="1"/>
</dbReference>
<feature type="binding site" evidence="3">
    <location>
        <position position="154"/>
    </location>
    <ligand>
        <name>Cu cation</name>
        <dbReference type="ChEBI" id="CHEBI:23378"/>
    </ligand>
</feature>
<dbReference type="AlphaFoldDB" id="A0A5J5HMR4"/>
<dbReference type="RefSeq" id="WP_150441223.1">
    <property type="nucleotide sequence ID" value="NZ_VYKL01000026.1"/>
</dbReference>
<dbReference type="InterPro" id="IPR003782">
    <property type="entry name" value="SCO1/SenC"/>
</dbReference>
<dbReference type="CDD" id="cd02968">
    <property type="entry name" value="SCO"/>
    <property type="match status" value="1"/>
</dbReference>
<dbReference type="PANTHER" id="PTHR12151:SF25">
    <property type="entry name" value="LINALOOL DEHYDRATASE_ISOMERASE DOMAIN-CONTAINING PROTEIN"/>
    <property type="match status" value="1"/>
</dbReference>
<keyword evidence="2 3" id="KW-0186">Copper</keyword>
<feature type="disulfide bond" description="Redox-active" evidence="4">
    <location>
        <begin position="63"/>
        <end position="67"/>
    </location>
</feature>
<evidence type="ECO:0000256" key="2">
    <source>
        <dbReference type="ARBA" id="ARBA00023008"/>
    </source>
</evidence>
<dbReference type="EMBL" id="VYKL01000026">
    <property type="protein sequence ID" value="KAA9021696.1"/>
    <property type="molecule type" value="Genomic_DNA"/>
</dbReference>
<reference evidence="6 7" key="1">
    <citation type="submission" date="2019-09" db="EMBL/GenBank/DDBJ databases">
        <title>Whole genome sequences of isolates from the Mars Exploration Rovers.</title>
        <authorList>
            <person name="Seuylemezian A."/>
            <person name="Vaishampayan P."/>
        </authorList>
    </citation>
    <scope>NUCLEOTIDE SEQUENCE [LARGE SCALE GENOMIC DNA]</scope>
    <source>
        <strain evidence="6 7">MER_TA_151</strain>
    </source>
</reference>
<keyword evidence="3" id="KW-0479">Metal-binding</keyword>
<feature type="domain" description="Thioredoxin" evidence="5">
    <location>
        <begin position="25"/>
        <end position="190"/>
    </location>
</feature>
<dbReference type="PROSITE" id="PS51257">
    <property type="entry name" value="PROKAR_LIPOPROTEIN"/>
    <property type="match status" value="1"/>
</dbReference>
<name>A0A5J5HMR4_9BACI</name>
<evidence type="ECO:0000256" key="3">
    <source>
        <dbReference type="PIRSR" id="PIRSR603782-1"/>
    </source>
</evidence>
<proteinExistence type="inferred from homology"/>
<sequence length="190" mass="21624">MKFRVLVLLLVTAIFLLTACGGIKDPHKWPVSDFTYTDQNGEPFGLQDLKGKIWVADLIFTNCEDVCLPMTANMKKLQDETKKEGIENIQFVSFSVDPEVDKPQVLHDYGNKFSADYSNWHFLTGYNQSDIEEFALETFKTWVKKPEAGDQVIHGTSFYLVDGEGKVMKDYTGLAEIPMEQIIKDIKSLQ</sequence>
<evidence type="ECO:0000313" key="6">
    <source>
        <dbReference type="EMBL" id="KAA9021696.1"/>
    </source>
</evidence>
<dbReference type="Pfam" id="PF02630">
    <property type="entry name" value="SCO1-SenC"/>
    <property type="match status" value="1"/>
</dbReference>
<keyword evidence="4" id="KW-1015">Disulfide bond</keyword>
<organism evidence="6 7">
    <name type="scientific">Niallia endozanthoxylica</name>
    <dbReference type="NCBI Taxonomy" id="2036016"/>
    <lineage>
        <taxon>Bacteria</taxon>
        <taxon>Bacillati</taxon>
        <taxon>Bacillota</taxon>
        <taxon>Bacilli</taxon>
        <taxon>Bacillales</taxon>
        <taxon>Bacillaceae</taxon>
        <taxon>Niallia</taxon>
    </lineage>
</organism>
<accession>A0A5J5HMR4</accession>
<feature type="binding site" evidence="3">
    <location>
        <position position="67"/>
    </location>
    <ligand>
        <name>Cu cation</name>
        <dbReference type="ChEBI" id="CHEBI:23378"/>
    </ligand>
</feature>
<evidence type="ECO:0000256" key="4">
    <source>
        <dbReference type="PIRSR" id="PIRSR603782-2"/>
    </source>
</evidence>
<evidence type="ECO:0000313" key="7">
    <source>
        <dbReference type="Proteomes" id="UP000326671"/>
    </source>
</evidence>
<dbReference type="InterPro" id="IPR013766">
    <property type="entry name" value="Thioredoxin_domain"/>
</dbReference>
<evidence type="ECO:0000256" key="1">
    <source>
        <dbReference type="ARBA" id="ARBA00010996"/>
    </source>
</evidence>
<dbReference type="OrthoDB" id="9811998at2"/>
<dbReference type="PROSITE" id="PS51352">
    <property type="entry name" value="THIOREDOXIN_2"/>
    <property type="match status" value="1"/>
</dbReference>
<dbReference type="InterPro" id="IPR036249">
    <property type="entry name" value="Thioredoxin-like_sf"/>
</dbReference>
<evidence type="ECO:0000259" key="5">
    <source>
        <dbReference type="PROSITE" id="PS51352"/>
    </source>
</evidence>
<dbReference type="GO" id="GO:0046872">
    <property type="term" value="F:metal ion binding"/>
    <property type="evidence" value="ECO:0007669"/>
    <property type="project" value="UniProtKB-KW"/>
</dbReference>